<dbReference type="EMBL" id="JROU02001422">
    <property type="protein sequence ID" value="OEH76541.1"/>
    <property type="molecule type" value="Genomic_DNA"/>
</dbReference>
<dbReference type="SUPFAM" id="SSF48425">
    <property type="entry name" value="Sec7 domain"/>
    <property type="match status" value="1"/>
</dbReference>
<feature type="domain" description="SEC7" evidence="2">
    <location>
        <begin position="1"/>
        <end position="50"/>
    </location>
</feature>
<evidence type="ECO:0000313" key="3">
    <source>
        <dbReference type="EMBL" id="OEH76541.1"/>
    </source>
</evidence>
<dbReference type="Proteomes" id="UP000095192">
    <property type="component" value="Unassembled WGS sequence"/>
</dbReference>
<dbReference type="AlphaFoldDB" id="A0A1D3CZD4"/>
<dbReference type="Pfam" id="PF01369">
    <property type="entry name" value="Sec7"/>
    <property type="match status" value="1"/>
</dbReference>
<proteinExistence type="predicted"/>
<dbReference type="PROSITE" id="PS50190">
    <property type="entry name" value="SEC7"/>
    <property type="match status" value="1"/>
</dbReference>
<evidence type="ECO:0000313" key="4">
    <source>
        <dbReference type="Proteomes" id="UP000095192"/>
    </source>
</evidence>
<dbReference type="InterPro" id="IPR023394">
    <property type="entry name" value="Sec7_C_sf"/>
</dbReference>
<feature type="region of interest" description="Disordered" evidence="1">
    <location>
        <begin position="1"/>
        <end position="30"/>
    </location>
</feature>
<sequence>MLHTDLHSKEVKPHQKMTKEEFVKNNRGINGGKDLPKPFLEALYDHVAKEEWVLEEENERYYAARHARGRGSSGERRGISSPATGEQASVFRRSERFRISSCGGSRREGAWGDGSVVVSLLSRTAAALPRPDGYDAASSLFA</sequence>
<keyword evidence="4" id="KW-1185">Reference proteome</keyword>
<dbReference type="Gene3D" id="1.10.1000.11">
    <property type="entry name" value="Arf Nucleotide-binding Site Opener,domain 2"/>
    <property type="match status" value="1"/>
</dbReference>
<dbReference type="InterPro" id="IPR035999">
    <property type="entry name" value="Sec7_dom_sf"/>
</dbReference>
<name>A0A1D3CZD4_9EIME</name>
<dbReference type="InterPro" id="IPR000904">
    <property type="entry name" value="Sec7_dom"/>
</dbReference>
<dbReference type="PANTHER" id="PTHR10663">
    <property type="entry name" value="GUANYL-NUCLEOTIDE EXCHANGE FACTOR"/>
    <property type="match status" value="1"/>
</dbReference>
<feature type="region of interest" description="Disordered" evidence="1">
    <location>
        <begin position="64"/>
        <end position="88"/>
    </location>
</feature>
<evidence type="ECO:0000259" key="2">
    <source>
        <dbReference type="PROSITE" id="PS50190"/>
    </source>
</evidence>
<feature type="compositionally biased region" description="Basic and acidic residues" evidence="1">
    <location>
        <begin position="1"/>
        <end position="24"/>
    </location>
</feature>
<dbReference type="GO" id="GO:0032012">
    <property type="term" value="P:regulation of ARF protein signal transduction"/>
    <property type="evidence" value="ECO:0007669"/>
    <property type="project" value="InterPro"/>
</dbReference>
<protein>
    <submittedName>
        <fullName evidence="3">Sec7 domain-containing protein</fullName>
    </submittedName>
</protein>
<evidence type="ECO:0000256" key="1">
    <source>
        <dbReference type="SAM" id="MobiDB-lite"/>
    </source>
</evidence>
<accession>A0A1D3CZD4</accession>
<gene>
    <name evidence="3" type="ORF">cyc_08981</name>
</gene>
<dbReference type="InParanoid" id="A0A1D3CZD4"/>
<dbReference type="GO" id="GO:0005085">
    <property type="term" value="F:guanyl-nucleotide exchange factor activity"/>
    <property type="evidence" value="ECO:0007669"/>
    <property type="project" value="InterPro"/>
</dbReference>
<dbReference type="VEuPathDB" id="ToxoDB:cyc_08981"/>
<comment type="caution">
    <text evidence="3">The sequence shown here is derived from an EMBL/GenBank/DDBJ whole genome shotgun (WGS) entry which is preliminary data.</text>
</comment>
<organism evidence="3 4">
    <name type="scientific">Cyclospora cayetanensis</name>
    <dbReference type="NCBI Taxonomy" id="88456"/>
    <lineage>
        <taxon>Eukaryota</taxon>
        <taxon>Sar</taxon>
        <taxon>Alveolata</taxon>
        <taxon>Apicomplexa</taxon>
        <taxon>Conoidasida</taxon>
        <taxon>Coccidia</taxon>
        <taxon>Eucoccidiorida</taxon>
        <taxon>Eimeriorina</taxon>
        <taxon>Eimeriidae</taxon>
        <taxon>Cyclospora</taxon>
    </lineage>
</organism>
<reference evidence="3 4" key="1">
    <citation type="journal article" date="2016" name="BMC Genomics">
        <title>Comparative genomics reveals Cyclospora cayetanensis possesses coccidia-like metabolism and invasion components but unique surface antigens.</title>
        <authorList>
            <person name="Liu S."/>
            <person name="Wang L."/>
            <person name="Zheng H."/>
            <person name="Xu Z."/>
            <person name="Roellig D.M."/>
            <person name="Li N."/>
            <person name="Frace M.A."/>
            <person name="Tang K."/>
            <person name="Arrowood M.J."/>
            <person name="Moss D.M."/>
            <person name="Zhang L."/>
            <person name="Feng Y."/>
            <person name="Xiao L."/>
        </authorList>
    </citation>
    <scope>NUCLEOTIDE SEQUENCE [LARGE SCALE GENOMIC DNA]</scope>
    <source>
        <strain evidence="3 4">CHN_HEN01</strain>
    </source>
</reference>